<dbReference type="OMA" id="NGKYACT"/>
<dbReference type="GO" id="GO:0005681">
    <property type="term" value="C:spliceosomal complex"/>
    <property type="evidence" value="ECO:0007669"/>
    <property type="project" value="UniProtKB-KW"/>
</dbReference>
<evidence type="ECO:0000256" key="7">
    <source>
        <dbReference type="ARBA" id="ARBA00022771"/>
    </source>
</evidence>
<evidence type="ECO:0000256" key="1">
    <source>
        <dbReference type="ARBA" id="ARBA00004324"/>
    </source>
</evidence>
<dbReference type="GO" id="GO:0006397">
    <property type="term" value="P:mRNA processing"/>
    <property type="evidence" value="ECO:0007669"/>
    <property type="project" value="UniProtKB-KW"/>
</dbReference>
<evidence type="ECO:0000259" key="12">
    <source>
        <dbReference type="Pfam" id="PF15803"/>
    </source>
</evidence>
<sequence>MSFKLVGDNFTQQRVLKKRRVTELLANSIDEDEAQLTKNGRYVCLVCSKHPVFDTIEMLCVHRKGKKHAHWSAKQLDKKKEILELLEKRQQVEPETLATASNATSVDPLLRDSRKKTIHALLTATPYNPCVKPRNAVSIFQPLKRKRDENPRCSTDESSKNNEGTCISKSNEKNKEKKVYVFPPKHTKLKNDGNNPKGVSQIVTGHTTGNPLTTRYIQLRSLGWRLDANGNWFKDENVEFESDEEEPEPLFNQKIAN</sequence>
<evidence type="ECO:0000256" key="10">
    <source>
        <dbReference type="ARBA" id="ARBA00023242"/>
    </source>
</evidence>
<protein>
    <recommendedName>
        <fullName evidence="3">Sodium channel modifier 1</fullName>
    </recommendedName>
</protein>
<keyword evidence="10" id="KW-0539">Nucleus</keyword>
<dbReference type="GO" id="GO:0008270">
    <property type="term" value="F:zinc ion binding"/>
    <property type="evidence" value="ECO:0007669"/>
    <property type="project" value="UniProtKB-KW"/>
</dbReference>
<dbReference type="Pfam" id="PF15803">
    <property type="entry name" value="zf-SCNM1"/>
    <property type="match status" value="1"/>
</dbReference>
<keyword evidence="7" id="KW-0863">Zinc-finger</keyword>
<keyword evidence="15" id="KW-1185">Reference proteome</keyword>
<reference evidence="14 15" key="1">
    <citation type="journal article" date="2008" name="Nature">
        <title>The Trichoplax genome and the nature of placozoans.</title>
        <authorList>
            <person name="Srivastava M."/>
            <person name="Begovic E."/>
            <person name="Chapman J."/>
            <person name="Putnam N.H."/>
            <person name="Hellsten U."/>
            <person name="Kawashima T."/>
            <person name="Kuo A."/>
            <person name="Mitros T."/>
            <person name="Salamov A."/>
            <person name="Carpenter M.L."/>
            <person name="Signorovitch A.Y."/>
            <person name="Moreno M.A."/>
            <person name="Kamm K."/>
            <person name="Grimwood J."/>
            <person name="Schmutz J."/>
            <person name="Shapiro H."/>
            <person name="Grigoriev I.V."/>
            <person name="Buss L.W."/>
            <person name="Schierwater B."/>
            <person name="Dellaporta S.L."/>
            <person name="Rokhsar D.S."/>
        </authorList>
    </citation>
    <scope>NUCLEOTIDE SEQUENCE [LARGE SCALE GENOMIC DNA]</scope>
    <source>
        <strain evidence="14 15">Grell-BS-1999</strain>
    </source>
</reference>
<dbReference type="KEGG" id="tad:TRIADDRAFT_51718"/>
<dbReference type="AlphaFoldDB" id="B3RKQ1"/>
<dbReference type="RefSeq" id="XP_002107820.1">
    <property type="nucleotide sequence ID" value="XM_002107784.1"/>
</dbReference>
<dbReference type="STRING" id="10228.B3RKQ1"/>
<accession>B3RKQ1</accession>
<keyword evidence="4" id="KW-0507">mRNA processing</keyword>
<dbReference type="EMBL" id="DS985241">
    <property type="protein sequence ID" value="EDV28618.1"/>
    <property type="molecule type" value="Genomic_DNA"/>
</dbReference>
<gene>
    <name evidence="14" type="ORF">TRIADDRAFT_51718</name>
</gene>
<keyword evidence="5" id="KW-0479">Metal-binding</keyword>
<evidence type="ECO:0000256" key="8">
    <source>
        <dbReference type="ARBA" id="ARBA00022833"/>
    </source>
</evidence>
<name>B3RKQ1_TRIAD</name>
<evidence type="ECO:0000256" key="3">
    <source>
        <dbReference type="ARBA" id="ARBA00020620"/>
    </source>
</evidence>
<feature type="domain" description="Sodium channel modifier 1 zinc-finger" evidence="12">
    <location>
        <begin position="44"/>
        <end position="69"/>
    </location>
</feature>
<evidence type="ECO:0000256" key="2">
    <source>
        <dbReference type="ARBA" id="ARBA00004642"/>
    </source>
</evidence>
<dbReference type="PANTHER" id="PTHR32297">
    <property type="entry name" value="SODIUM CHANNEL MODIFIER 1"/>
    <property type="match status" value="1"/>
</dbReference>
<dbReference type="GO" id="GO:0016607">
    <property type="term" value="C:nuclear speck"/>
    <property type="evidence" value="ECO:0007669"/>
    <property type="project" value="UniProtKB-SubCell"/>
</dbReference>
<evidence type="ECO:0000256" key="6">
    <source>
        <dbReference type="ARBA" id="ARBA00022728"/>
    </source>
</evidence>
<dbReference type="InterPro" id="IPR033570">
    <property type="entry name" value="SCNM1"/>
</dbReference>
<evidence type="ECO:0000313" key="14">
    <source>
        <dbReference type="EMBL" id="EDV28618.1"/>
    </source>
</evidence>
<proteinExistence type="predicted"/>
<evidence type="ECO:0000256" key="9">
    <source>
        <dbReference type="ARBA" id="ARBA00023187"/>
    </source>
</evidence>
<dbReference type="Pfam" id="PF15805">
    <property type="entry name" value="SCNM1_acidic"/>
    <property type="match status" value="1"/>
</dbReference>
<dbReference type="PhylomeDB" id="B3RKQ1"/>
<dbReference type="HOGENOM" id="CLU_059812_0_0_1"/>
<keyword evidence="8" id="KW-0862">Zinc</keyword>
<evidence type="ECO:0000259" key="13">
    <source>
        <dbReference type="Pfam" id="PF15805"/>
    </source>
</evidence>
<comment type="subcellular location">
    <subcellularLocation>
        <location evidence="1">Nucleus speckle</location>
    </subcellularLocation>
    <subcellularLocation>
        <location evidence="2">Nucleus</location>
        <location evidence="2">Nucleoplasm</location>
    </subcellularLocation>
</comment>
<evidence type="ECO:0000256" key="5">
    <source>
        <dbReference type="ARBA" id="ARBA00022723"/>
    </source>
</evidence>
<organism evidence="14 15">
    <name type="scientific">Trichoplax adhaerens</name>
    <name type="common">Trichoplax reptans</name>
    <dbReference type="NCBI Taxonomy" id="10228"/>
    <lineage>
        <taxon>Eukaryota</taxon>
        <taxon>Metazoa</taxon>
        <taxon>Placozoa</taxon>
        <taxon>Uniplacotomia</taxon>
        <taxon>Trichoplacea</taxon>
        <taxon>Trichoplacidae</taxon>
        <taxon>Trichoplax</taxon>
    </lineage>
</organism>
<evidence type="ECO:0000256" key="4">
    <source>
        <dbReference type="ARBA" id="ARBA00022664"/>
    </source>
</evidence>
<dbReference type="OrthoDB" id="1924550at2759"/>
<keyword evidence="6" id="KW-0747">Spliceosome</keyword>
<dbReference type="InParanoid" id="B3RKQ1"/>
<dbReference type="GO" id="GO:0008380">
    <property type="term" value="P:RNA splicing"/>
    <property type="evidence" value="ECO:0000318"/>
    <property type="project" value="GO_Central"/>
</dbReference>
<dbReference type="GeneID" id="6749837"/>
<evidence type="ECO:0000313" key="15">
    <source>
        <dbReference type="Proteomes" id="UP000009022"/>
    </source>
</evidence>
<evidence type="ECO:0000256" key="11">
    <source>
        <dbReference type="SAM" id="MobiDB-lite"/>
    </source>
</evidence>
<feature type="domain" description="Sodium channel modifier 1 acidic C-terminal" evidence="13">
    <location>
        <begin position="207"/>
        <end position="252"/>
    </location>
</feature>
<dbReference type="CTD" id="6749837"/>
<dbReference type="Proteomes" id="UP000009022">
    <property type="component" value="Unassembled WGS sequence"/>
</dbReference>
<feature type="compositionally biased region" description="Basic and acidic residues" evidence="11">
    <location>
        <begin position="146"/>
        <end position="160"/>
    </location>
</feature>
<feature type="region of interest" description="Disordered" evidence="11">
    <location>
        <begin position="146"/>
        <end position="170"/>
    </location>
</feature>
<dbReference type="InterPro" id="IPR031625">
    <property type="entry name" value="SCNM1_acidic"/>
</dbReference>
<dbReference type="FunCoup" id="B3RKQ1">
    <property type="interactions" value="615"/>
</dbReference>
<dbReference type="eggNOG" id="ENOG502QWNV">
    <property type="taxonomic scope" value="Eukaryota"/>
</dbReference>
<keyword evidence="9" id="KW-0508">mRNA splicing</keyword>
<dbReference type="PANTHER" id="PTHR32297:SF1">
    <property type="entry name" value="SODIUM CHANNEL MODIFIER 1"/>
    <property type="match status" value="1"/>
</dbReference>
<dbReference type="InterPro" id="IPR031622">
    <property type="entry name" value="Znf-SCNM1"/>
</dbReference>
<dbReference type="GO" id="GO:0005634">
    <property type="term" value="C:nucleus"/>
    <property type="evidence" value="ECO:0000318"/>
    <property type="project" value="GO_Central"/>
</dbReference>